<accession>A0A2K2FAA3</accession>
<dbReference type="SMART" id="SM00901">
    <property type="entry name" value="FRG"/>
    <property type="match status" value="1"/>
</dbReference>
<evidence type="ECO:0000313" key="2">
    <source>
        <dbReference type="EMBL" id="PNT96977.1"/>
    </source>
</evidence>
<comment type="caution">
    <text evidence="2">The sequence shown here is derived from an EMBL/GenBank/DDBJ whole genome shotgun (WGS) entry which is preliminary data.</text>
</comment>
<organism evidence="2 3">
    <name type="scientific">Clostridium thermosuccinogenes</name>
    <dbReference type="NCBI Taxonomy" id="84032"/>
    <lineage>
        <taxon>Bacteria</taxon>
        <taxon>Bacillati</taxon>
        <taxon>Bacillota</taxon>
        <taxon>Clostridia</taxon>
        <taxon>Eubacteriales</taxon>
        <taxon>Clostridiaceae</taxon>
        <taxon>Clostridium</taxon>
    </lineage>
</organism>
<evidence type="ECO:0000313" key="3">
    <source>
        <dbReference type="Proteomes" id="UP000236151"/>
    </source>
</evidence>
<dbReference type="EMBL" id="NIOJ01000042">
    <property type="protein sequence ID" value="PNT96977.1"/>
    <property type="molecule type" value="Genomic_DNA"/>
</dbReference>
<feature type="domain" description="FRG" evidence="1">
    <location>
        <begin position="2"/>
        <end position="102"/>
    </location>
</feature>
<dbReference type="InterPro" id="IPR014966">
    <property type="entry name" value="FRG-dom"/>
</dbReference>
<protein>
    <recommendedName>
        <fullName evidence="1">FRG domain-containing protein</fullName>
    </recommendedName>
</protein>
<dbReference type="KEGG" id="cthd:CDO33_17200"/>
<gene>
    <name evidence="2" type="ORF">CDQ84_14220</name>
</gene>
<dbReference type="Pfam" id="PF08867">
    <property type="entry name" value="FRG"/>
    <property type="match status" value="1"/>
</dbReference>
<proteinExistence type="predicted"/>
<reference evidence="2 3" key="1">
    <citation type="submission" date="2017-06" db="EMBL/GenBank/DDBJ databases">
        <title>Investigating the central metabolism of Clostridium thermosuccinogenes.</title>
        <authorList>
            <person name="Koendjbiharie J.G."/>
            <person name="van Kranenburg R."/>
        </authorList>
    </citation>
    <scope>NUCLEOTIDE SEQUENCE [LARGE SCALE GENOMIC DNA]</scope>
    <source>
        <strain evidence="2 3">DSM 5806</strain>
    </source>
</reference>
<name>A0A2K2FAA3_9CLOT</name>
<dbReference type="OrthoDB" id="9816036at2"/>
<dbReference type="Proteomes" id="UP000236151">
    <property type="component" value="Unassembled WGS sequence"/>
</dbReference>
<evidence type="ECO:0000259" key="1">
    <source>
        <dbReference type="SMART" id="SM00901"/>
    </source>
</evidence>
<dbReference type="RefSeq" id="WP_103082403.1">
    <property type="nucleotide sequence ID" value="NZ_CP021850.1"/>
</dbReference>
<keyword evidence="3" id="KW-1185">Reference proteome</keyword>
<dbReference type="AlphaFoldDB" id="A0A2K2FAA3"/>
<sequence>MQTGFQLLPSISRSIDGIPLNPELEIVFLSKFKSLATPYIDFLLTPLLPNGVEAYWSWLFQMQHYGVPTRLLDWSRDALVALYFATNPEDRSLTPGIDAAVWVLNPVTLNKAYNFNEFTQAGYIPNVEEAGFNAIFGPDSLPLSNPKPAAAIGPLNSTRIVAQRGVFTVFPHQKNLIPMEQFSDSSTFLVKICIASENFDEIQAQLQRYGITRIVLFPELQSIAGEITRQVIAERT</sequence>